<proteinExistence type="inferred from homology"/>
<dbReference type="GO" id="GO:0016151">
    <property type="term" value="F:nickel cation binding"/>
    <property type="evidence" value="ECO:0007669"/>
    <property type="project" value="UniProtKB-UniRule"/>
</dbReference>
<comment type="similarity">
    <text evidence="2">Belongs to the UreD family.</text>
</comment>
<comment type="subunit">
    <text evidence="2">UreD, UreF and UreG form a complex that acts as a GTP-hydrolysis-dependent molecular chaperone, activating the urease apoprotein by helping to assemble the nickel containing metallocenter of UreC. The UreE protein probably delivers the nickel.</text>
</comment>
<sequence length="234" mass="24210">MSTIAVAPAPGRARCRLVAGALSPRVLHADDGGARVALVATGALLLGGDEVRIDVEVAPGGWLEVVETAGTVAYDAGGTPSGWHVRARLGEGARLSWCGLPLVVADGAHVRRSTELTLAARARALLRETLVFGRVGETGGVLRAVTRATLDGADLLVEDLDLGPAARRSPGVLGERRVLDTTLALGWRPVEVPAGHRYDLDGPGAFVRYLGADTHSGTGPALAATSWRADLDLP</sequence>
<keyword evidence="2" id="KW-0996">Nickel insertion</keyword>
<dbReference type="InterPro" id="IPR002669">
    <property type="entry name" value="UreD"/>
</dbReference>
<dbReference type="EMBL" id="CACRYJ010000018">
    <property type="protein sequence ID" value="VZO36280.1"/>
    <property type="molecule type" value="Genomic_DNA"/>
</dbReference>
<name>A0A7M4DH87_9MICO</name>
<dbReference type="RefSeq" id="WP_156740310.1">
    <property type="nucleotide sequence ID" value="NZ_CACRYJ010000018.1"/>
</dbReference>
<comment type="caution">
    <text evidence="3">The sequence shown here is derived from an EMBL/GenBank/DDBJ whole genome shotgun (WGS) entry which is preliminary data.</text>
</comment>
<keyword evidence="2" id="KW-0963">Cytoplasm</keyword>
<evidence type="ECO:0000256" key="1">
    <source>
        <dbReference type="ARBA" id="ARBA00023186"/>
    </source>
</evidence>
<organism evidence="3 4">
    <name type="scientific">Occultella aeris</name>
    <dbReference type="NCBI Taxonomy" id="2761496"/>
    <lineage>
        <taxon>Bacteria</taxon>
        <taxon>Bacillati</taxon>
        <taxon>Actinomycetota</taxon>
        <taxon>Actinomycetes</taxon>
        <taxon>Micrococcales</taxon>
        <taxon>Ruaniaceae</taxon>
        <taxon>Occultella</taxon>
    </lineage>
</organism>
<protein>
    <recommendedName>
        <fullName evidence="2">Urease accessory protein UreD</fullName>
    </recommendedName>
</protein>
<dbReference type="Proteomes" id="UP000419743">
    <property type="component" value="Unassembled WGS sequence"/>
</dbReference>
<dbReference type="Pfam" id="PF01774">
    <property type="entry name" value="UreD"/>
    <property type="match status" value="1"/>
</dbReference>
<dbReference type="HAMAP" id="MF_01384">
    <property type="entry name" value="UreD"/>
    <property type="match status" value="1"/>
</dbReference>
<dbReference type="GO" id="GO:0005737">
    <property type="term" value="C:cytoplasm"/>
    <property type="evidence" value="ECO:0007669"/>
    <property type="project" value="UniProtKB-SubCell"/>
</dbReference>
<accession>A0A7M4DH87</accession>
<keyword evidence="1 2" id="KW-0143">Chaperone</keyword>
<evidence type="ECO:0000313" key="4">
    <source>
        <dbReference type="Proteomes" id="UP000419743"/>
    </source>
</evidence>
<evidence type="ECO:0000313" key="3">
    <source>
        <dbReference type="EMBL" id="VZO36280.1"/>
    </source>
</evidence>
<reference evidence="3 4" key="1">
    <citation type="submission" date="2019-11" db="EMBL/GenBank/DDBJ databases">
        <authorList>
            <person name="Criscuolo A."/>
        </authorList>
    </citation>
    <scope>NUCLEOTIDE SEQUENCE [LARGE SCALE GENOMIC DNA]</scope>
    <source>
        <strain evidence="3">CIP111667</strain>
    </source>
</reference>
<keyword evidence="4" id="KW-1185">Reference proteome</keyword>
<dbReference type="AlphaFoldDB" id="A0A7M4DH87"/>
<gene>
    <name evidence="2 3" type="primary">ureD</name>
    <name evidence="3" type="ORF">HALOF300_01484</name>
</gene>
<comment type="function">
    <text evidence="2">Required for maturation of urease via the functional incorporation of the urease nickel metallocenter.</text>
</comment>
<evidence type="ECO:0000256" key="2">
    <source>
        <dbReference type="HAMAP-Rule" id="MF_01384"/>
    </source>
</evidence>
<comment type="subcellular location">
    <subcellularLocation>
        <location evidence="2">Cytoplasm</location>
    </subcellularLocation>
</comment>